<evidence type="ECO:0000256" key="1">
    <source>
        <dbReference type="SAM" id="MobiDB-lite"/>
    </source>
</evidence>
<feature type="non-terminal residue" evidence="2">
    <location>
        <position position="1"/>
    </location>
</feature>
<feature type="region of interest" description="Disordered" evidence="1">
    <location>
        <begin position="106"/>
        <end position="132"/>
    </location>
</feature>
<dbReference type="OrthoDB" id="3261222at2759"/>
<accession>A0A9P4K3P9</accession>
<evidence type="ECO:0000313" key="2">
    <source>
        <dbReference type="EMBL" id="KAF2258889.1"/>
    </source>
</evidence>
<comment type="caution">
    <text evidence="2">The sequence shown here is derived from an EMBL/GenBank/DDBJ whole genome shotgun (WGS) entry which is preliminary data.</text>
</comment>
<sequence>IYQQLNSNEAAIIMQLQTGKMFLNKYLYKIKAVDTAVCEYRYKELIAHFLFSCRRAKLRQQHGQRFSELSYALGGYSNRPIQHWKLDIEAVRATIEFTKSTGRLQPKVQDKVSRDEGEADERRQLRVSSSAS</sequence>
<protein>
    <submittedName>
        <fullName evidence="2">Uncharacterized protein</fullName>
    </submittedName>
</protein>
<dbReference type="EMBL" id="ML986732">
    <property type="protein sequence ID" value="KAF2258889.1"/>
    <property type="molecule type" value="Genomic_DNA"/>
</dbReference>
<proteinExistence type="predicted"/>
<gene>
    <name evidence="2" type="ORF">CC78DRAFT_477029</name>
</gene>
<name>A0A9P4K3P9_9PLEO</name>
<keyword evidence="3" id="KW-1185">Reference proteome</keyword>
<feature type="compositionally biased region" description="Basic and acidic residues" evidence="1">
    <location>
        <begin position="108"/>
        <end position="124"/>
    </location>
</feature>
<dbReference type="AlphaFoldDB" id="A0A9P4K3P9"/>
<dbReference type="Proteomes" id="UP000800093">
    <property type="component" value="Unassembled WGS sequence"/>
</dbReference>
<reference evidence="3" key="1">
    <citation type="journal article" date="2020" name="Stud. Mycol.">
        <title>101 Dothideomycetes genomes: A test case for predicting lifestyles and emergence of pathogens.</title>
        <authorList>
            <person name="Haridas S."/>
            <person name="Albert R."/>
            <person name="Binder M."/>
            <person name="Bloem J."/>
            <person name="LaButti K."/>
            <person name="Salamov A."/>
            <person name="Andreopoulos B."/>
            <person name="Baker S."/>
            <person name="Barry K."/>
            <person name="Bills G."/>
            <person name="Bluhm B."/>
            <person name="Cannon C."/>
            <person name="Castanera R."/>
            <person name="Culley D."/>
            <person name="Daum C."/>
            <person name="Ezra D."/>
            <person name="Gonzalez J."/>
            <person name="Henrissat B."/>
            <person name="Kuo A."/>
            <person name="Liang C."/>
            <person name="Lipzen A."/>
            <person name="Lutzoni F."/>
            <person name="Magnuson J."/>
            <person name="Mondo S."/>
            <person name="Nolan M."/>
            <person name="Ohm R."/>
            <person name="Pangilinan J."/>
            <person name="Park H.-J."/>
            <person name="Ramirez L."/>
            <person name="Alfaro M."/>
            <person name="Sun H."/>
            <person name="Tritt A."/>
            <person name="Yoshinaga Y."/>
            <person name="Zwiers L.-H."/>
            <person name="Turgeon B."/>
            <person name="Goodwin S."/>
            <person name="Spatafora J."/>
            <person name="Crous P."/>
            <person name="Grigoriev I."/>
        </authorList>
    </citation>
    <scope>NUCLEOTIDE SEQUENCE [LARGE SCALE GENOMIC DNA]</scope>
    <source>
        <strain evidence="3">CBS 304.66</strain>
    </source>
</reference>
<evidence type="ECO:0000313" key="3">
    <source>
        <dbReference type="Proteomes" id="UP000800093"/>
    </source>
</evidence>
<organism evidence="2 3">
    <name type="scientific">Lojkania enalia</name>
    <dbReference type="NCBI Taxonomy" id="147567"/>
    <lineage>
        <taxon>Eukaryota</taxon>
        <taxon>Fungi</taxon>
        <taxon>Dikarya</taxon>
        <taxon>Ascomycota</taxon>
        <taxon>Pezizomycotina</taxon>
        <taxon>Dothideomycetes</taxon>
        <taxon>Pleosporomycetidae</taxon>
        <taxon>Pleosporales</taxon>
        <taxon>Pleosporales incertae sedis</taxon>
        <taxon>Lojkania</taxon>
    </lineage>
</organism>